<dbReference type="RefSeq" id="WP_134749845.1">
    <property type="nucleotide sequence ID" value="NZ_MYFO02000007.1"/>
</dbReference>
<evidence type="ECO:0000313" key="2">
    <source>
        <dbReference type="Proteomes" id="UP000298246"/>
    </source>
</evidence>
<sequence length="144" mass="16122">MTLTRAELKKVLVVEKILGGHMASREEATELARTVFQTPVWVKCLVGNFGLSFPDTSLHDREMSLTDYFGSQRTDVTIEVYVDSDSDIDSSLETDAVKQVADQCMAVGMKDGYIDIFYLRAAVKVSMGKLQQSVDDSQNNFRKK</sequence>
<organism evidence="1 2">
    <name type="scientific">Paenibacillus athensensis</name>
    <dbReference type="NCBI Taxonomy" id="1967502"/>
    <lineage>
        <taxon>Bacteria</taxon>
        <taxon>Bacillati</taxon>
        <taxon>Bacillota</taxon>
        <taxon>Bacilli</taxon>
        <taxon>Bacillales</taxon>
        <taxon>Paenibacillaceae</taxon>
        <taxon>Paenibacillus</taxon>
    </lineage>
</organism>
<protein>
    <submittedName>
        <fullName evidence="1">Uncharacterized protein</fullName>
    </submittedName>
</protein>
<evidence type="ECO:0000313" key="1">
    <source>
        <dbReference type="EMBL" id="TFE90936.1"/>
    </source>
</evidence>
<accession>A0A4Y8Q9K3</accession>
<name>A0A4Y8Q9K3_9BACL</name>
<reference evidence="1 2" key="1">
    <citation type="submission" date="2017-03" db="EMBL/GenBank/DDBJ databases">
        <title>Isolation of Levoglucosan Utilizing Bacteria.</title>
        <authorList>
            <person name="Arya A.S."/>
        </authorList>
    </citation>
    <scope>NUCLEOTIDE SEQUENCE [LARGE SCALE GENOMIC DNA]</scope>
    <source>
        <strain evidence="1 2">MEC069</strain>
    </source>
</reference>
<dbReference type="AlphaFoldDB" id="A0A4Y8Q9K3"/>
<keyword evidence="2" id="KW-1185">Reference proteome</keyword>
<dbReference type="EMBL" id="MYFO01000003">
    <property type="protein sequence ID" value="TFE90936.1"/>
    <property type="molecule type" value="Genomic_DNA"/>
</dbReference>
<dbReference type="OrthoDB" id="2585693at2"/>
<proteinExistence type="predicted"/>
<comment type="caution">
    <text evidence="1">The sequence shown here is derived from an EMBL/GenBank/DDBJ whole genome shotgun (WGS) entry which is preliminary data.</text>
</comment>
<dbReference type="Proteomes" id="UP000298246">
    <property type="component" value="Unassembled WGS sequence"/>
</dbReference>
<gene>
    <name evidence="1" type="ORF">B5M42_03690</name>
</gene>